<feature type="domain" description="DNA/RNA non-specific endonuclease/pyrophosphatase/phosphodiesterase" evidence="8">
    <location>
        <begin position="149"/>
        <end position="387"/>
    </location>
</feature>
<evidence type="ECO:0000256" key="6">
    <source>
        <dbReference type="SAM" id="SignalP"/>
    </source>
</evidence>
<dbReference type="InterPro" id="IPR001604">
    <property type="entry name" value="Endo_G_ENPP1-like_dom"/>
</dbReference>
<comment type="similarity">
    <text evidence="1">Belongs to the DNA/RNA non-specific endonuclease family.</text>
</comment>
<evidence type="ECO:0000313" key="9">
    <source>
        <dbReference type="EMBL" id="AQM58352.1"/>
    </source>
</evidence>
<accession>A0A1Q1NPA1</accession>
<protein>
    <submittedName>
        <fullName evidence="9">Venom nuclease-like protein 1</fullName>
    </submittedName>
</protein>
<dbReference type="GO" id="GO:0004521">
    <property type="term" value="F:RNA endonuclease activity"/>
    <property type="evidence" value="ECO:0007669"/>
    <property type="project" value="TreeGrafter"/>
</dbReference>
<dbReference type="PANTHER" id="PTHR13966">
    <property type="entry name" value="ENDONUCLEASE RELATED"/>
    <property type="match status" value="1"/>
</dbReference>
<keyword evidence="2" id="KW-0540">Nuclease</keyword>
<evidence type="ECO:0000256" key="4">
    <source>
        <dbReference type="PIRSR" id="PIRSR640255-1"/>
    </source>
</evidence>
<feature type="active site" description="Proton acceptor" evidence="4">
    <location>
        <position position="239"/>
    </location>
</feature>
<keyword evidence="6" id="KW-0732">Signal</keyword>
<dbReference type="GO" id="GO:0005634">
    <property type="term" value="C:nucleus"/>
    <property type="evidence" value="ECO:0007669"/>
    <property type="project" value="TreeGrafter"/>
</dbReference>
<dbReference type="Pfam" id="PF01223">
    <property type="entry name" value="Endonuclease_NS"/>
    <property type="match status" value="1"/>
</dbReference>
<dbReference type="InterPro" id="IPR040255">
    <property type="entry name" value="Non-specific_endonuclease"/>
</dbReference>
<evidence type="ECO:0000256" key="5">
    <source>
        <dbReference type="PIRSR" id="PIRSR640255-2"/>
    </source>
</evidence>
<keyword evidence="3" id="KW-0378">Hydrolase</keyword>
<evidence type="ECO:0000256" key="1">
    <source>
        <dbReference type="ARBA" id="ARBA00010052"/>
    </source>
</evidence>
<feature type="domain" description="ENPP1-3/EXOG-like endonuclease/phosphodiesterase" evidence="7">
    <location>
        <begin position="193"/>
        <end position="376"/>
    </location>
</feature>
<feature type="signal peptide" evidence="6">
    <location>
        <begin position="1"/>
        <end position="19"/>
    </location>
</feature>
<dbReference type="AlphaFoldDB" id="A0A1Q1NPA1"/>
<evidence type="ECO:0000259" key="7">
    <source>
        <dbReference type="SMART" id="SM00477"/>
    </source>
</evidence>
<feature type="chain" id="PRO_5010311897" evidence="6">
    <location>
        <begin position="20"/>
        <end position="405"/>
    </location>
</feature>
<dbReference type="Gene3D" id="3.40.570.10">
    <property type="entry name" value="Extracellular Endonuclease, subunit A"/>
    <property type="match status" value="1"/>
</dbReference>
<evidence type="ECO:0000259" key="8">
    <source>
        <dbReference type="SMART" id="SM00892"/>
    </source>
</evidence>
<evidence type="ECO:0000256" key="2">
    <source>
        <dbReference type="ARBA" id="ARBA00022722"/>
    </source>
</evidence>
<dbReference type="PANTHER" id="PTHR13966:SF17">
    <property type="entry name" value="ENDONUCLEASE-RELATED"/>
    <property type="match status" value="1"/>
</dbReference>
<dbReference type="SUPFAM" id="SSF54060">
    <property type="entry name" value="His-Me finger endonucleases"/>
    <property type="match status" value="1"/>
</dbReference>
<dbReference type="GO" id="GO:0006309">
    <property type="term" value="P:apoptotic DNA fragmentation"/>
    <property type="evidence" value="ECO:0007669"/>
    <property type="project" value="TreeGrafter"/>
</dbReference>
<dbReference type="GO" id="GO:0000014">
    <property type="term" value="F:single-stranded DNA endodeoxyribonuclease activity"/>
    <property type="evidence" value="ECO:0007669"/>
    <property type="project" value="TreeGrafter"/>
</dbReference>
<dbReference type="EMBL" id="KX459601">
    <property type="protein sequence ID" value="AQM58352.1"/>
    <property type="molecule type" value="mRNA"/>
</dbReference>
<dbReference type="InterPro" id="IPR020821">
    <property type="entry name" value="ENPP1-3/EXOG-like_nuc-like"/>
</dbReference>
<proteinExistence type="evidence at transcript level"/>
<keyword evidence="5" id="KW-0479">Metal-binding</keyword>
<sequence>MIGCTQFLVLLLWIGGTYVKGVPHPGCVLYTNKDLPKKNEPLFLAKHEGKEYRLVMPETKGKEGFIHLKSGQELVMTCPGGRNYMNETKKEINHAHCKSGRLLKIQNRDYESEVLDCFGRVSAVVRKTENKCHKGQGTVLELGFKAEGWHPLVKVCHDIRGARTFYSHHTLYGSVLPGKVHRSTGRPGFSRGEKFLYEGYSPDRAYNRKNQLKVFHSVIGEKKTSHYIDEKNKFLSRGHLAPDADFLFSTWQLLTYFFINVAPQWQSINAGNWLNVETNTRRIASKLGADLEVITGTNGVSKMKDSEGNLKEIYLHANSKIPVPEYYWKLLHNPKDDSCMGFITTNNPYLDESPNHKCKDVCSNYGWPVMQKDLFKGYVYCCEYSTMKKAIPELPDVTCKKPLSF</sequence>
<reference evidence="9" key="1">
    <citation type="journal article" date="2017" name="Mol. Cell. Proteomics">
        <title>Melt with this kiss: Paralysing and liquefying venom of the assassin bug Pristhesancus plagipennis (Hemiptera: Reduviidae).</title>
        <authorList>
            <person name="Walker A.A."/>
            <person name="Madio B."/>
            <person name="Jin J."/>
            <person name="Undheim E.A."/>
            <person name="Fry B.G."/>
            <person name="King G.F."/>
        </authorList>
    </citation>
    <scope>NUCLEOTIDE SEQUENCE</scope>
    <source>
        <tissue evidence="9">Venom/labial gland</tissue>
    </source>
</reference>
<dbReference type="InterPro" id="IPR044925">
    <property type="entry name" value="His-Me_finger_sf"/>
</dbReference>
<keyword evidence="3" id="KW-0255">Endonuclease</keyword>
<dbReference type="GO" id="GO:0005743">
    <property type="term" value="C:mitochondrial inner membrane"/>
    <property type="evidence" value="ECO:0007669"/>
    <property type="project" value="TreeGrafter"/>
</dbReference>
<feature type="binding site" evidence="5">
    <location>
        <position position="269"/>
    </location>
    <ligand>
        <name>Mg(2+)</name>
        <dbReference type="ChEBI" id="CHEBI:18420"/>
        <note>catalytic</note>
    </ligand>
</feature>
<dbReference type="SMART" id="SM00477">
    <property type="entry name" value="NUC"/>
    <property type="match status" value="1"/>
</dbReference>
<organism evidence="9">
    <name type="scientific">Pristhesancus plagipennis</name>
    <name type="common">Common assassin bug</name>
    <dbReference type="NCBI Taxonomy" id="1955184"/>
    <lineage>
        <taxon>Eukaryota</taxon>
        <taxon>Metazoa</taxon>
        <taxon>Ecdysozoa</taxon>
        <taxon>Arthropoda</taxon>
        <taxon>Hexapoda</taxon>
        <taxon>Insecta</taxon>
        <taxon>Pterygota</taxon>
        <taxon>Neoptera</taxon>
        <taxon>Paraneoptera</taxon>
        <taxon>Hemiptera</taxon>
        <taxon>Heteroptera</taxon>
        <taxon>Panheteroptera</taxon>
        <taxon>Cimicomorpha</taxon>
        <taxon>Reduviidae</taxon>
        <taxon>Harpactorinae</taxon>
        <taxon>Harpactorini</taxon>
        <taxon>Pristhesancus</taxon>
    </lineage>
</organism>
<evidence type="ECO:0000256" key="3">
    <source>
        <dbReference type="ARBA" id="ARBA00022759"/>
    </source>
</evidence>
<dbReference type="GO" id="GO:0046872">
    <property type="term" value="F:metal ion binding"/>
    <property type="evidence" value="ECO:0007669"/>
    <property type="project" value="UniProtKB-KW"/>
</dbReference>
<dbReference type="SMART" id="SM00892">
    <property type="entry name" value="Endonuclease_NS"/>
    <property type="match status" value="1"/>
</dbReference>
<dbReference type="InterPro" id="IPR044929">
    <property type="entry name" value="DNA/RNA_non-sp_Endonuclease_sf"/>
</dbReference>
<name>A0A1Q1NPA1_PRIPG</name>
<dbReference type="GO" id="GO:0003676">
    <property type="term" value="F:nucleic acid binding"/>
    <property type="evidence" value="ECO:0007669"/>
    <property type="project" value="InterPro"/>
</dbReference>